<accession>A0ABM1XLF8</accession>
<dbReference type="SUPFAM" id="SSF56672">
    <property type="entry name" value="DNA/RNA polymerases"/>
    <property type="match status" value="1"/>
</dbReference>
<reference evidence="1" key="2">
    <citation type="submission" date="2025-05" db="UniProtKB">
        <authorList>
            <consortium name="EnsemblMetazoa"/>
        </authorList>
    </citation>
    <scope>IDENTIFICATION</scope>
    <source>
        <strain evidence="1">Foshan</strain>
    </source>
</reference>
<keyword evidence="2" id="KW-1185">Reference proteome</keyword>
<dbReference type="EnsemblMetazoa" id="AALFPA23_000738.R38144">
    <property type="protein sequence ID" value="AALFPA23_000738.P38144"/>
    <property type="gene ID" value="AALFPA23_000738"/>
</dbReference>
<dbReference type="GeneID" id="134290048"/>
<dbReference type="InterPro" id="IPR008042">
    <property type="entry name" value="Retrotrans_Pao"/>
</dbReference>
<organism evidence="1 2">
    <name type="scientific">Aedes albopictus</name>
    <name type="common">Asian tiger mosquito</name>
    <name type="synonym">Stegomyia albopicta</name>
    <dbReference type="NCBI Taxonomy" id="7160"/>
    <lineage>
        <taxon>Eukaryota</taxon>
        <taxon>Metazoa</taxon>
        <taxon>Ecdysozoa</taxon>
        <taxon>Arthropoda</taxon>
        <taxon>Hexapoda</taxon>
        <taxon>Insecta</taxon>
        <taxon>Pterygota</taxon>
        <taxon>Neoptera</taxon>
        <taxon>Endopterygota</taxon>
        <taxon>Diptera</taxon>
        <taxon>Nematocera</taxon>
        <taxon>Culicoidea</taxon>
        <taxon>Culicidae</taxon>
        <taxon>Culicinae</taxon>
        <taxon>Aedini</taxon>
        <taxon>Aedes</taxon>
        <taxon>Stegomyia</taxon>
    </lineage>
</organism>
<sequence length="466" mass="52009">MGHMEEVAEDEEPVYYLPHHAVLKPDSTTTKLRVVFDASCRTSSGVSLNDGLMVGPVVQDDLHSIALRFRFWRYAIVADVAKMYRMVKVCPADHLLQCILWRPSSDDPVKAYKLTTVTYGTSSAPYLSTKCLQRLGTEGAATHPAAAKTVKKDFYVDYALSGTDDLEEGRSLVSDLIDLTNSAGFILRKWSSNSAELLSNVPIEFREERISFELDSSTSAVKTLGLIWEPAADIFRFAVPQLESNAPITKRTVLSESAKIFDPLGIIGPVVVQAKIFLQTLWKQKCDWDDLLPEELQNAWIEFRRNLLALDTLSVPRWVSFTKDLVTVELHGFADASNAAYGACLYLRCITVDGTITVRLITAKSRVAPLEDLKRKKKVLSTPRLELSAALLLSHLYEKVCSSVQIPFQPFFWTDSTIVKYWLASPPSRWQIFVANRVSEIQHITSNGVWNHVAGADNPADLPTVA</sequence>
<proteinExistence type="predicted"/>
<dbReference type="InterPro" id="IPR043502">
    <property type="entry name" value="DNA/RNA_pol_sf"/>
</dbReference>
<dbReference type="CDD" id="cd01644">
    <property type="entry name" value="RT_pepA17"/>
    <property type="match status" value="1"/>
</dbReference>
<protein>
    <submittedName>
        <fullName evidence="1">Uncharacterized protein</fullName>
    </submittedName>
</protein>
<reference evidence="2" key="1">
    <citation type="journal article" date="2015" name="Proc. Natl. Acad. Sci. U.S.A.">
        <title>Genome sequence of the Asian Tiger mosquito, Aedes albopictus, reveals insights into its biology, genetics, and evolution.</title>
        <authorList>
            <person name="Chen X.G."/>
            <person name="Jiang X."/>
            <person name="Gu J."/>
            <person name="Xu M."/>
            <person name="Wu Y."/>
            <person name="Deng Y."/>
            <person name="Zhang C."/>
            <person name="Bonizzoni M."/>
            <person name="Dermauw W."/>
            <person name="Vontas J."/>
            <person name="Armbruster P."/>
            <person name="Huang X."/>
            <person name="Yang Y."/>
            <person name="Zhang H."/>
            <person name="He W."/>
            <person name="Peng H."/>
            <person name="Liu Y."/>
            <person name="Wu K."/>
            <person name="Chen J."/>
            <person name="Lirakis M."/>
            <person name="Topalis P."/>
            <person name="Van Leeuwen T."/>
            <person name="Hall A.B."/>
            <person name="Jiang X."/>
            <person name="Thorpe C."/>
            <person name="Mueller R.L."/>
            <person name="Sun C."/>
            <person name="Waterhouse R.M."/>
            <person name="Yan G."/>
            <person name="Tu Z.J."/>
            <person name="Fang X."/>
            <person name="James A.A."/>
        </authorList>
    </citation>
    <scope>NUCLEOTIDE SEQUENCE [LARGE SCALE GENOMIC DNA]</scope>
    <source>
        <strain evidence="2">Foshan</strain>
    </source>
</reference>
<name>A0ABM1XLF8_AEDAL</name>
<evidence type="ECO:0000313" key="2">
    <source>
        <dbReference type="Proteomes" id="UP000069940"/>
    </source>
</evidence>
<dbReference type="Proteomes" id="UP000069940">
    <property type="component" value="Unassembled WGS sequence"/>
</dbReference>
<dbReference type="PANTHER" id="PTHR47331">
    <property type="entry name" value="PHD-TYPE DOMAIN-CONTAINING PROTEIN"/>
    <property type="match status" value="1"/>
</dbReference>
<dbReference type="RefSeq" id="XP_062712996.1">
    <property type="nucleotide sequence ID" value="XM_062857012.1"/>
</dbReference>
<evidence type="ECO:0000313" key="1">
    <source>
        <dbReference type="EnsemblMetazoa" id="AALFPA23_000738.P38144"/>
    </source>
</evidence>
<dbReference type="Pfam" id="PF05380">
    <property type="entry name" value="Peptidase_A17"/>
    <property type="match status" value="1"/>
</dbReference>